<organism evidence="1 2">
    <name type="scientific">Catalinimonas alkaloidigena</name>
    <dbReference type="NCBI Taxonomy" id="1075417"/>
    <lineage>
        <taxon>Bacteria</taxon>
        <taxon>Pseudomonadati</taxon>
        <taxon>Bacteroidota</taxon>
        <taxon>Cytophagia</taxon>
        <taxon>Cytophagales</taxon>
        <taxon>Catalimonadaceae</taxon>
        <taxon>Catalinimonas</taxon>
    </lineage>
</organism>
<reference evidence="1 2" key="1">
    <citation type="submission" date="2016-10" db="EMBL/GenBank/DDBJ databases">
        <authorList>
            <person name="de Groot N.N."/>
        </authorList>
    </citation>
    <scope>NUCLEOTIDE SEQUENCE [LARGE SCALE GENOMIC DNA]</scope>
    <source>
        <strain evidence="1 2">DSM 25186</strain>
    </source>
</reference>
<accession>A0A1G9V6N2</accession>
<keyword evidence="2" id="KW-1185">Reference proteome</keyword>
<evidence type="ECO:0000313" key="2">
    <source>
        <dbReference type="Proteomes" id="UP000198510"/>
    </source>
</evidence>
<sequence>MLIGKAQLAHQLGCSRSHLKTILREMRQKQGFNTGAKKLLNKRECDTISTYLLTRTL</sequence>
<dbReference type="AlphaFoldDB" id="A0A1G9V6N2"/>
<protein>
    <submittedName>
        <fullName evidence="1">Uncharacterized protein</fullName>
    </submittedName>
</protein>
<proteinExistence type="predicted"/>
<dbReference type="Proteomes" id="UP000198510">
    <property type="component" value="Unassembled WGS sequence"/>
</dbReference>
<dbReference type="EMBL" id="FNFO01000019">
    <property type="protein sequence ID" value="SDM67565.1"/>
    <property type="molecule type" value="Genomic_DNA"/>
</dbReference>
<evidence type="ECO:0000313" key="1">
    <source>
        <dbReference type="EMBL" id="SDM67565.1"/>
    </source>
</evidence>
<gene>
    <name evidence="1" type="ORF">SAMN05421823_11926</name>
</gene>
<name>A0A1G9V6N2_9BACT</name>